<evidence type="ECO:0000313" key="2">
    <source>
        <dbReference type="Proteomes" id="UP000055048"/>
    </source>
</evidence>
<evidence type="ECO:0000313" key="1">
    <source>
        <dbReference type="EMBL" id="KRX50976.1"/>
    </source>
</evidence>
<accession>A0A0V0UIA9</accession>
<dbReference type="AlphaFoldDB" id="A0A0V0UIA9"/>
<comment type="caution">
    <text evidence="1">The sequence shown here is derived from an EMBL/GenBank/DDBJ whole genome shotgun (WGS) entry which is preliminary data.</text>
</comment>
<dbReference type="OrthoDB" id="5936459at2759"/>
<protein>
    <submittedName>
        <fullName evidence="1">Uncharacterized protein</fullName>
    </submittedName>
</protein>
<proteinExistence type="predicted"/>
<organism evidence="1 2">
    <name type="scientific">Trichinella murrelli</name>
    <dbReference type="NCBI Taxonomy" id="144512"/>
    <lineage>
        <taxon>Eukaryota</taxon>
        <taxon>Metazoa</taxon>
        <taxon>Ecdysozoa</taxon>
        <taxon>Nematoda</taxon>
        <taxon>Enoplea</taxon>
        <taxon>Dorylaimia</taxon>
        <taxon>Trichinellida</taxon>
        <taxon>Trichinellidae</taxon>
        <taxon>Trichinella</taxon>
    </lineage>
</organism>
<reference evidence="1 2" key="1">
    <citation type="submission" date="2015-01" db="EMBL/GenBank/DDBJ databases">
        <title>Evolution of Trichinella species and genotypes.</title>
        <authorList>
            <person name="Korhonen P.K."/>
            <person name="Edoardo P."/>
            <person name="Giuseppe L.R."/>
            <person name="Gasser R.B."/>
        </authorList>
    </citation>
    <scope>NUCLEOTIDE SEQUENCE [LARGE SCALE GENOMIC DNA]</scope>
    <source>
        <strain evidence="1">ISS417</strain>
    </source>
</reference>
<sequence>MHSHVLLFVTVKNRSRVLYAHDTQYWVVKKEIAYDQMHADRNTANIRSFYSVTNNQRKALRRQQLTESQYITGRNNSTRNRWLFRTAVSSTNFDSFTDVPLTACRIIWLFSSAIQITIDVSKLPRLRPSLISQWPFGVLVRQAASSKYFVDNRHNGVNSHCHPSTSAYGVSLTPTGAAICRDNDLADGVRVLSSSYPRLSATSPWPGHTD</sequence>
<keyword evidence="2" id="KW-1185">Reference proteome</keyword>
<dbReference type="EMBL" id="JYDJ01000002">
    <property type="protein sequence ID" value="KRX50976.1"/>
    <property type="molecule type" value="Genomic_DNA"/>
</dbReference>
<dbReference type="Proteomes" id="UP000055048">
    <property type="component" value="Unassembled WGS sequence"/>
</dbReference>
<name>A0A0V0UIA9_9BILA</name>
<gene>
    <name evidence="1" type="ORF">T05_2488</name>
</gene>